<dbReference type="GO" id="GO:0009099">
    <property type="term" value="P:L-valine biosynthetic process"/>
    <property type="evidence" value="ECO:0007669"/>
    <property type="project" value="TreeGrafter"/>
</dbReference>
<dbReference type="Gene3D" id="3.40.50.970">
    <property type="match status" value="1"/>
</dbReference>
<dbReference type="RefSeq" id="WP_034573107.1">
    <property type="nucleotide sequence ID" value="NZ_JRMP02000009.1"/>
</dbReference>
<protein>
    <recommendedName>
        <fullName evidence="2">Thiamine pyrophosphate enzyme N-terminal TPP-binding domain-containing protein</fullName>
    </recommendedName>
</protein>
<dbReference type="GO" id="GO:0050660">
    <property type="term" value="F:flavin adenine dinucleotide binding"/>
    <property type="evidence" value="ECO:0007669"/>
    <property type="project" value="TreeGrafter"/>
</dbReference>
<dbReference type="GO" id="GO:0009097">
    <property type="term" value="P:isoleucine biosynthetic process"/>
    <property type="evidence" value="ECO:0007669"/>
    <property type="project" value="TreeGrafter"/>
</dbReference>
<evidence type="ECO:0000313" key="4">
    <source>
        <dbReference type="EMBL" id="TLD94234.1"/>
    </source>
</evidence>
<reference evidence="4 5" key="2">
    <citation type="journal article" date="2016" name="Infect. Immun.">
        <title>Helicobacter saguini, a Novel Helicobacter Isolated from Cotton-Top Tamarins with Ulcerative Colitis, Has Proinflammatory Properties and Induces Typhlocolitis and Dysplasia in Gnotobiotic IL-10-/- Mice.</title>
        <authorList>
            <person name="Shen Z."/>
            <person name="Mannion A."/>
            <person name="Whary M.T."/>
            <person name="Muthupalani S."/>
            <person name="Sheh A."/>
            <person name="Feng Y."/>
            <person name="Gong G."/>
            <person name="Vandamme P."/>
            <person name="Holcombe H.R."/>
            <person name="Paster B.J."/>
            <person name="Fox J.G."/>
        </authorList>
    </citation>
    <scope>NUCLEOTIDE SEQUENCE [LARGE SCALE GENOMIC DNA]</scope>
    <source>
        <strain evidence="4 5">MIT 97-6194</strain>
    </source>
</reference>
<dbReference type="InterPro" id="IPR045229">
    <property type="entry name" value="TPP_enz"/>
</dbReference>
<dbReference type="EMBL" id="JRMP02000009">
    <property type="protein sequence ID" value="TLD94234.1"/>
    <property type="molecule type" value="Genomic_DNA"/>
</dbReference>
<evidence type="ECO:0000313" key="6">
    <source>
        <dbReference type="Proteomes" id="UP000477070"/>
    </source>
</evidence>
<evidence type="ECO:0000259" key="2">
    <source>
        <dbReference type="Pfam" id="PF02776"/>
    </source>
</evidence>
<dbReference type="SUPFAM" id="SSF52518">
    <property type="entry name" value="Thiamin diphosphate-binding fold (THDP-binding)"/>
    <property type="match status" value="1"/>
</dbReference>
<feature type="domain" description="Thiamine pyrophosphate enzyme N-terminal TPP-binding" evidence="2">
    <location>
        <begin position="4"/>
        <end position="106"/>
    </location>
</feature>
<proteinExistence type="inferred from homology"/>
<evidence type="ECO:0000313" key="3">
    <source>
        <dbReference type="EMBL" id="MWV69198.1"/>
    </source>
</evidence>
<dbReference type="GO" id="GO:0003984">
    <property type="term" value="F:acetolactate synthase activity"/>
    <property type="evidence" value="ECO:0007669"/>
    <property type="project" value="TreeGrafter"/>
</dbReference>
<gene>
    <name evidence="3" type="ORF">DCO61_04025</name>
    <name evidence="4" type="ORF">LS64_007025</name>
</gene>
<dbReference type="GO" id="GO:0030976">
    <property type="term" value="F:thiamine pyrophosphate binding"/>
    <property type="evidence" value="ECO:0007669"/>
    <property type="project" value="InterPro"/>
</dbReference>
<reference evidence="4" key="3">
    <citation type="submission" date="2018-04" db="EMBL/GenBank/DDBJ databases">
        <authorList>
            <person name="Sheh A."/>
            <person name="Shen Z."/>
            <person name="Mannion A.J."/>
            <person name="Fox J.G."/>
        </authorList>
    </citation>
    <scope>NUCLEOTIDE SEQUENCE</scope>
    <source>
        <strain evidence="4">MIT 97-6194</strain>
    </source>
</reference>
<dbReference type="CDD" id="cd07035">
    <property type="entry name" value="TPP_PYR_POX_like"/>
    <property type="match status" value="1"/>
</dbReference>
<comment type="caution">
    <text evidence="4">The sequence shown here is derived from an EMBL/GenBank/DDBJ whole genome shotgun (WGS) entry which is preliminary data.</text>
</comment>
<dbReference type="PANTHER" id="PTHR18968:SF13">
    <property type="entry name" value="ACETOLACTATE SYNTHASE CATALYTIC SUBUNIT, MITOCHONDRIAL"/>
    <property type="match status" value="1"/>
</dbReference>
<keyword evidence="5" id="KW-1185">Reference proteome</keyword>
<dbReference type="AlphaFoldDB" id="A0A347VSJ7"/>
<sequence>MERVCDYVIRKLVDNNIKHIFMLVGRGILYLSDAVAKNKNIESINTLHEQGASYASMAYASVNKISACLVSTGCGAANAITACLCAYQDNLACIFISGNNQLNETTYFTKKNIRTFGSQEANIIKLVESITKYAVMITDSNKIAFHLEKAIY</sequence>
<dbReference type="Proteomes" id="UP000477070">
    <property type="component" value="Unassembled WGS sequence"/>
</dbReference>
<dbReference type="STRING" id="1548018.LS64_11180"/>
<dbReference type="OrthoDB" id="2254214at2"/>
<organism evidence="4 5">
    <name type="scientific">Helicobacter saguini</name>
    <dbReference type="NCBI Taxonomy" id="1548018"/>
    <lineage>
        <taxon>Bacteria</taxon>
        <taxon>Pseudomonadati</taxon>
        <taxon>Campylobacterota</taxon>
        <taxon>Epsilonproteobacteria</taxon>
        <taxon>Campylobacterales</taxon>
        <taxon>Helicobacteraceae</taxon>
        <taxon>Helicobacter</taxon>
    </lineage>
</organism>
<dbReference type="PANTHER" id="PTHR18968">
    <property type="entry name" value="THIAMINE PYROPHOSPHATE ENZYMES"/>
    <property type="match status" value="1"/>
</dbReference>
<comment type="similarity">
    <text evidence="1">Belongs to the TPP enzyme family.</text>
</comment>
<dbReference type="Proteomes" id="UP000029714">
    <property type="component" value="Unassembled WGS sequence"/>
</dbReference>
<evidence type="ECO:0000256" key="1">
    <source>
        <dbReference type="ARBA" id="ARBA00007812"/>
    </source>
</evidence>
<accession>A0A347VSJ7</accession>
<name>A0A347VSJ7_9HELI</name>
<dbReference type="Pfam" id="PF02776">
    <property type="entry name" value="TPP_enzyme_N"/>
    <property type="match status" value="1"/>
</dbReference>
<dbReference type="EMBL" id="QBIU01000001">
    <property type="protein sequence ID" value="MWV69198.1"/>
    <property type="molecule type" value="Genomic_DNA"/>
</dbReference>
<dbReference type="InterPro" id="IPR029061">
    <property type="entry name" value="THDP-binding"/>
</dbReference>
<dbReference type="GO" id="GO:0005948">
    <property type="term" value="C:acetolactate synthase complex"/>
    <property type="evidence" value="ECO:0007669"/>
    <property type="project" value="TreeGrafter"/>
</dbReference>
<dbReference type="InterPro" id="IPR012001">
    <property type="entry name" value="Thiamin_PyroP_enz_TPP-bd_dom"/>
</dbReference>
<evidence type="ECO:0000313" key="5">
    <source>
        <dbReference type="Proteomes" id="UP000029714"/>
    </source>
</evidence>
<reference evidence="3 6" key="4">
    <citation type="submission" date="2019-12" db="EMBL/GenBank/DDBJ databases">
        <title>Multi-Generational Helicobacter saguini Isolates.</title>
        <authorList>
            <person name="Mannion A."/>
            <person name="Shen Z."/>
            <person name="Fox J.G."/>
        </authorList>
    </citation>
    <scope>NUCLEOTIDE SEQUENCE [LARGE SCALE GENOMIC DNA]</scope>
    <source>
        <strain evidence="3">16-048</strain>
        <strain evidence="6">16-048 (F4)</strain>
    </source>
</reference>
<reference evidence="4 5" key="1">
    <citation type="journal article" date="2014" name="Genome Announc.">
        <title>Draft genome sequences of eight enterohepatic helicobacter species isolated from both laboratory and wild rodents.</title>
        <authorList>
            <person name="Sheh A."/>
            <person name="Shen Z."/>
            <person name="Fox J.G."/>
        </authorList>
    </citation>
    <scope>NUCLEOTIDE SEQUENCE [LARGE SCALE GENOMIC DNA]</scope>
    <source>
        <strain evidence="4 5">MIT 97-6194</strain>
    </source>
</reference>